<proteinExistence type="predicted"/>
<evidence type="ECO:0000313" key="2">
    <source>
        <dbReference type="Proteomes" id="UP001154272"/>
    </source>
</evidence>
<dbReference type="Proteomes" id="UP001154272">
    <property type="component" value="Unassembled WGS sequence"/>
</dbReference>
<protein>
    <submittedName>
        <fullName evidence="1">Implicated in type VI secretion and phage assembly (VgrG) (PDB:6SJL) (PUBMED:16980477)</fullName>
    </submittedName>
</protein>
<accession>A0ABM9HRE9</accession>
<organism evidence="1 2">
    <name type="scientific">Commensalibacter papalotli</name>
    <name type="common">ex Botero et al. 2024</name>
    <dbReference type="NCBI Taxonomy" id="2972766"/>
    <lineage>
        <taxon>Bacteria</taxon>
        <taxon>Pseudomonadati</taxon>
        <taxon>Pseudomonadota</taxon>
        <taxon>Alphaproteobacteria</taxon>
        <taxon>Acetobacterales</taxon>
        <taxon>Acetobacteraceae</taxon>
    </lineage>
</organism>
<name>A0ABM9HRE9_9PROT</name>
<gene>
    <name evidence="1" type="ORF">R83534S58_LOCUS1584</name>
</gene>
<keyword evidence="2" id="KW-1185">Reference proteome</keyword>
<sequence length="242" mass="27749">MPTWQDKHKKHSARQMKNTANNLQPWQNQKNQFNLLTVPIRVHTGLGDGVDRYASLSPTLVRQIKELQDHKWAFEWNAPGKGSITYFDKDNKQNKILINIQYNPQNDPDPSYAIQKEKYVTSILAHEVGHAQHEIQYDTSSMEACIASAMKGPGSEAEAVYNSVIVRKEILKNSNNIVDIFNNGNDSLEEMNNFQKIMEQNNRSDAINQIGDLYSMHQVSSKPFPTYTKYYGDYCANIVKKH</sequence>
<dbReference type="EMBL" id="CAMXCH010000003">
    <property type="protein sequence ID" value="CAI3948821.1"/>
    <property type="molecule type" value="Genomic_DNA"/>
</dbReference>
<reference evidence="1" key="1">
    <citation type="submission" date="2022-10" db="EMBL/GenBank/DDBJ databases">
        <authorList>
            <person name="Botero Cardona J."/>
        </authorList>
    </citation>
    <scope>NUCLEOTIDE SEQUENCE</scope>
    <source>
        <strain evidence="1">R-83534</strain>
    </source>
</reference>
<evidence type="ECO:0000313" key="1">
    <source>
        <dbReference type="EMBL" id="CAI3948821.1"/>
    </source>
</evidence>
<comment type="caution">
    <text evidence="1">The sequence shown here is derived from an EMBL/GenBank/DDBJ whole genome shotgun (WGS) entry which is preliminary data.</text>
</comment>